<dbReference type="EMBL" id="MT141767">
    <property type="protein sequence ID" value="QJA70139.1"/>
    <property type="molecule type" value="Genomic_DNA"/>
</dbReference>
<proteinExistence type="predicted"/>
<protein>
    <submittedName>
        <fullName evidence="2">Uncharacterized protein</fullName>
    </submittedName>
</protein>
<dbReference type="EMBL" id="MT141355">
    <property type="protein sequence ID" value="QJA59130.1"/>
    <property type="molecule type" value="Genomic_DNA"/>
</dbReference>
<keyword evidence="1" id="KW-0812">Transmembrane</keyword>
<dbReference type="AlphaFoldDB" id="A0A6M3IN98"/>
<evidence type="ECO:0000256" key="1">
    <source>
        <dbReference type="SAM" id="Phobius"/>
    </source>
</evidence>
<sequence length="70" mass="7631">MSGYEIALIVLGILTLILGGKLRAVVKEGKEFFQAVEDALADRTLTRTELTGIIKEAKDVATAMKILLNR</sequence>
<gene>
    <name evidence="3" type="ORF">MM415A03966_0005</name>
    <name evidence="2" type="ORF">MM415B01343_0018</name>
</gene>
<keyword evidence="1" id="KW-0472">Membrane</keyword>
<organism evidence="2">
    <name type="scientific">viral metagenome</name>
    <dbReference type="NCBI Taxonomy" id="1070528"/>
    <lineage>
        <taxon>unclassified sequences</taxon>
        <taxon>metagenomes</taxon>
        <taxon>organismal metagenomes</taxon>
    </lineage>
</organism>
<evidence type="ECO:0000313" key="3">
    <source>
        <dbReference type="EMBL" id="QJA70139.1"/>
    </source>
</evidence>
<accession>A0A6M3IN98</accession>
<feature type="transmembrane region" description="Helical" evidence="1">
    <location>
        <begin position="6"/>
        <end position="26"/>
    </location>
</feature>
<evidence type="ECO:0000313" key="2">
    <source>
        <dbReference type="EMBL" id="QJA59130.1"/>
    </source>
</evidence>
<keyword evidence="1" id="KW-1133">Transmembrane helix</keyword>
<reference evidence="2" key="1">
    <citation type="submission" date="2020-03" db="EMBL/GenBank/DDBJ databases">
        <title>The deep terrestrial virosphere.</title>
        <authorList>
            <person name="Holmfeldt K."/>
            <person name="Nilsson E."/>
            <person name="Simone D."/>
            <person name="Lopez-Fernandez M."/>
            <person name="Wu X."/>
            <person name="de Brujin I."/>
            <person name="Lundin D."/>
            <person name="Andersson A."/>
            <person name="Bertilsson S."/>
            <person name="Dopson M."/>
        </authorList>
    </citation>
    <scope>NUCLEOTIDE SEQUENCE</scope>
    <source>
        <strain evidence="3">MM415A03966</strain>
        <strain evidence="2">MM415B01343</strain>
    </source>
</reference>
<name>A0A6M3IN98_9ZZZZ</name>